<dbReference type="InterPro" id="IPR042188">
    <property type="entry name" value="MmgE/PrpD_sf_2"/>
</dbReference>
<protein>
    <submittedName>
        <fullName evidence="4">MmgE/PrpD family protein</fullName>
    </submittedName>
</protein>
<dbReference type="Gene3D" id="1.10.4100.10">
    <property type="entry name" value="2-methylcitrate dehydratase PrpD"/>
    <property type="match status" value="1"/>
</dbReference>
<reference evidence="4 5" key="1">
    <citation type="submission" date="2024-05" db="EMBL/GenBank/DDBJ databases">
        <title>Three bacterial strains, DH-69, EH-24, and ECK-19 isolated from coastal sediments.</title>
        <authorList>
            <person name="Ye Y.-Q."/>
            <person name="Du Z.-J."/>
        </authorList>
    </citation>
    <scope>NUCLEOTIDE SEQUENCE [LARGE SCALE GENOMIC DNA]</scope>
    <source>
        <strain evidence="4 5">ECK-19</strain>
    </source>
</reference>
<feature type="domain" description="MmgE/PrpD C-terminal" evidence="3">
    <location>
        <begin position="296"/>
        <end position="481"/>
    </location>
</feature>
<comment type="similarity">
    <text evidence="1">Belongs to the PrpD family.</text>
</comment>
<evidence type="ECO:0000259" key="3">
    <source>
        <dbReference type="Pfam" id="PF19305"/>
    </source>
</evidence>
<name>A0ABV3Z4V8_9PROT</name>
<evidence type="ECO:0000313" key="4">
    <source>
        <dbReference type="EMBL" id="MEX6633849.1"/>
    </source>
</evidence>
<dbReference type="InterPro" id="IPR042183">
    <property type="entry name" value="MmgE/PrpD_sf_1"/>
</dbReference>
<dbReference type="InterPro" id="IPR045337">
    <property type="entry name" value="MmgE_PrpD_C"/>
</dbReference>
<dbReference type="PANTHER" id="PTHR16943">
    <property type="entry name" value="2-METHYLCITRATE DEHYDRATASE-RELATED"/>
    <property type="match status" value="1"/>
</dbReference>
<evidence type="ECO:0000313" key="5">
    <source>
        <dbReference type="Proteomes" id="UP001560685"/>
    </source>
</evidence>
<dbReference type="RefSeq" id="WP_369313849.1">
    <property type="nucleotide sequence ID" value="NZ_JBEHZE010000001.1"/>
</dbReference>
<dbReference type="SUPFAM" id="SSF103378">
    <property type="entry name" value="2-methylcitrate dehydratase PrpD"/>
    <property type="match status" value="1"/>
</dbReference>
<dbReference type="InterPro" id="IPR005656">
    <property type="entry name" value="MmgE_PrpD"/>
</dbReference>
<sequence length="510" mass="56153">MEIHDVRAHRSKDELKREDQLAWKIASVAADSVEVDAEATDMIINRIIDNASVAIASLNRGPIKSARAMANAHLRSGGATLFGMPAGHTVCAEWAAWANGTAVRELDFHDTFLAADYSHPGDNIPPVLAVAQQCGKNGSDLVRGIATGYEIQVNLVKAICLHEHKIDHIAHIGPSASAAVGTLLGLPTEVIFQSVQQGLHTTVTTRQSRKGEISSWKAFAPAYAGKLAIEAVDRCMRGEGAPSPIYEGEDSVISFILNGRTARDQGKSPYDPTYQVPLPGAGEAKRAILETYTKEHSAEYQSQALIDLAFRMGKEIDDFDKVKSIVLHTSHHTHYVIGTGAGDPQKMDPNASRETLDHSIMYIFAVALQDGEWHHVKSYAPERAQRPDTVRLWHKISTLEDPEWTRRYHSHDPSEKAFGAKVVITMEDGRVIEDELGIANAHPFGARPFGRDEYIKKFRTLTDEILEKSESERFLDLVQQLPNLTAEQVRVLNPVAPNGYLVENPAKGIF</sequence>
<gene>
    <name evidence="4" type="ORF">ABFZ84_09850</name>
</gene>
<proteinExistence type="inferred from homology"/>
<dbReference type="Proteomes" id="UP001560685">
    <property type="component" value="Unassembled WGS sequence"/>
</dbReference>
<dbReference type="Pfam" id="PF19305">
    <property type="entry name" value="MmgE_PrpD_C"/>
    <property type="match status" value="1"/>
</dbReference>
<keyword evidence="5" id="KW-1185">Reference proteome</keyword>
<dbReference type="Pfam" id="PF03972">
    <property type="entry name" value="MmgE_PrpD_N"/>
    <property type="match status" value="1"/>
</dbReference>
<comment type="caution">
    <text evidence="4">The sequence shown here is derived from an EMBL/GenBank/DDBJ whole genome shotgun (WGS) entry which is preliminary data.</text>
</comment>
<feature type="domain" description="MmgE/PrpD N-terminal" evidence="2">
    <location>
        <begin position="20"/>
        <end position="262"/>
    </location>
</feature>
<organism evidence="4 5">
    <name type="scientific">Hyphococcus lacteus</name>
    <dbReference type="NCBI Taxonomy" id="3143536"/>
    <lineage>
        <taxon>Bacteria</taxon>
        <taxon>Pseudomonadati</taxon>
        <taxon>Pseudomonadota</taxon>
        <taxon>Alphaproteobacteria</taxon>
        <taxon>Parvularculales</taxon>
        <taxon>Parvularculaceae</taxon>
        <taxon>Hyphococcus</taxon>
    </lineage>
</organism>
<dbReference type="InterPro" id="IPR036148">
    <property type="entry name" value="MmgE/PrpD_sf"/>
</dbReference>
<dbReference type="PANTHER" id="PTHR16943:SF8">
    <property type="entry name" value="2-METHYLCITRATE DEHYDRATASE"/>
    <property type="match status" value="1"/>
</dbReference>
<evidence type="ECO:0000259" key="2">
    <source>
        <dbReference type="Pfam" id="PF03972"/>
    </source>
</evidence>
<evidence type="ECO:0000256" key="1">
    <source>
        <dbReference type="ARBA" id="ARBA00006174"/>
    </source>
</evidence>
<dbReference type="EMBL" id="JBEHZE010000001">
    <property type="protein sequence ID" value="MEX6633849.1"/>
    <property type="molecule type" value="Genomic_DNA"/>
</dbReference>
<dbReference type="Gene3D" id="3.30.1330.120">
    <property type="entry name" value="2-methylcitrate dehydratase PrpD"/>
    <property type="match status" value="1"/>
</dbReference>
<accession>A0ABV3Z4V8</accession>
<dbReference type="InterPro" id="IPR045336">
    <property type="entry name" value="MmgE_PrpD_N"/>
</dbReference>